<accession>A0A0S6UIA4</accession>
<evidence type="ECO:0000313" key="2">
    <source>
        <dbReference type="EMBL" id="GAF27206.1"/>
    </source>
</evidence>
<dbReference type="EMBL" id="DF238840">
    <property type="protein sequence ID" value="GAF27206.1"/>
    <property type="molecule type" value="Genomic_DNA"/>
</dbReference>
<reference evidence="2" key="1">
    <citation type="journal article" date="2014" name="Gene">
        <title>Genome-guided analysis of transformation efficiency and carbon dioxide assimilation by Moorella thermoacetica Y72.</title>
        <authorList>
            <person name="Tsukahara K."/>
            <person name="Kita A."/>
            <person name="Nakashimada Y."/>
            <person name="Hoshino T."/>
            <person name="Murakami K."/>
        </authorList>
    </citation>
    <scope>NUCLEOTIDE SEQUENCE [LARGE SCALE GENOMIC DNA]</scope>
    <source>
        <strain evidence="2">Y72</strain>
    </source>
</reference>
<dbReference type="RefSeq" id="WP_025774940.1">
    <property type="nucleotide sequence ID" value="NZ_DF238840.1"/>
</dbReference>
<dbReference type="InterPro" id="IPR035205">
    <property type="entry name" value="DUF5320"/>
</dbReference>
<keyword evidence="2" id="KW-0830">Ubiquinone</keyword>
<feature type="region of interest" description="Disordered" evidence="1">
    <location>
        <begin position="109"/>
        <end position="130"/>
    </location>
</feature>
<evidence type="ECO:0000256" key="1">
    <source>
        <dbReference type="SAM" id="MobiDB-lite"/>
    </source>
</evidence>
<proteinExistence type="predicted"/>
<sequence length="130" mass="13845">MPRGDRTGPWGLGPRTGRGAGYCNGFPVPGFMNPAPGFGRGLGLGHGRGPGLGRRLAWGLFPPAYGWLPAGWWGAPFPGAVPPQGTAPDVEFLKQQAAMLESQLQAVKEQLKARQQDNRDQDAPGQEEDL</sequence>
<gene>
    <name evidence="2" type="ORF">MTY_2547</name>
</gene>
<feature type="compositionally biased region" description="Basic and acidic residues" evidence="1">
    <location>
        <begin position="109"/>
        <end position="122"/>
    </location>
</feature>
<protein>
    <submittedName>
        <fullName evidence="2">NADH:ubiquinone oxidoreductase subunit 4</fullName>
    </submittedName>
</protein>
<name>A0A0S6UIA4_NEOTH</name>
<organism evidence="2">
    <name type="scientific">Moorella thermoacetica Y72</name>
    <dbReference type="NCBI Taxonomy" id="1325331"/>
    <lineage>
        <taxon>Bacteria</taxon>
        <taxon>Bacillati</taxon>
        <taxon>Bacillota</taxon>
        <taxon>Clostridia</taxon>
        <taxon>Neomoorellales</taxon>
        <taxon>Neomoorellaceae</taxon>
        <taxon>Neomoorella</taxon>
    </lineage>
</organism>
<dbReference type="AlphaFoldDB" id="A0A0S6UIA4"/>
<dbReference type="Pfam" id="PF17253">
    <property type="entry name" value="DUF5320"/>
    <property type="match status" value="1"/>
</dbReference>
<dbReference type="Proteomes" id="UP000063718">
    <property type="component" value="Unassembled WGS sequence"/>
</dbReference>